<organism evidence="2 3">
    <name type="scientific">Vitis vinifera</name>
    <name type="common">Grape</name>
    <dbReference type="NCBI Taxonomy" id="29760"/>
    <lineage>
        <taxon>Eukaryota</taxon>
        <taxon>Viridiplantae</taxon>
        <taxon>Streptophyta</taxon>
        <taxon>Embryophyta</taxon>
        <taxon>Tracheophyta</taxon>
        <taxon>Spermatophyta</taxon>
        <taxon>Magnoliopsida</taxon>
        <taxon>eudicotyledons</taxon>
        <taxon>Gunneridae</taxon>
        <taxon>Pentapetalae</taxon>
        <taxon>rosids</taxon>
        <taxon>Vitales</taxon>
        <taxon>Vitaceae</taxon>
        <taxon>Viteae</taxon>
        <taxon>Vitis</taxon>
    </lineage>
</organism>
<evidence type="ECO:0000313" key="2">
    <source>
        <dbReference type="EMBL" id="RVW96235.1"/>
    </source>
</evidence>
<gene>
    <name evidence="2" type="ORF">CK203_020868</name>
</gene>
<evidence type="ECO:0000256" key="1">
    <source>
        <dbReference type="SAM" id="Phobius"/>
    </source>
</evidence>
<keyword evidence="1" id="KW-0812">Transmembrane</keyword>
<proteinExistence type="predicted"/>
<keyword evidence="1" id="KW-0472">Membrane</keyword>
<dbReference type="EMBL" id="QGNW01000108">
    <property type="protein sequence ID" value="RVW96235.1"/>
    <property type="molecule type" value="Genomic_DNA"/>
</dbReference>
<feature type="transmembrane region" description="Helical" evidence="1">
    <location>
        <begin position="82"/>
        <end position="105"/>
    </location>
</feature>
<evidence type="ECO:0000313" key="3">
    <source>
        <dbReference type="Proteomes" id="UP000288805"/>
    </source>
</evidence>
<feature type="transmembrane region" description="Helical" evidence="1">
    <location>
        <begin position="230"/>
        <end position="253"/>
    </location>
</feature>
<comment type="caution">
    <text evidence="2">The sequence shown here is derived from an EMBL/GenBank/DDBJ whole genome shotgun (WGS) entry which is preliminary data.</text>
</comment>
<sequence length="316" mass="35325">MLAYVDFFLGGDEKRTDLPPRLHQRFPLSLVFGGDGSYLAPFSLHNDNILTSLMSQSVPPTIWYRLVAAGLKLMQTLPYAHMVYALIWLGFSQQLVAIASFGLLVCASEDESVPTSVEGVDGSSFPEHLSRTRRGNLPDHLGASEHLIPCKKIFGGILHAKNLQKLQEKSAICYPFSFIIHNTKPVGHQDLVGLVISALLLGDISLVLLTLLQIALFTHGPRRSAGLARVCALWNITSLINVVIAFICGFFHYKSKKHVNFQSWNFSMDESEWWMLPSGLVLCKIIQARLINRHVANLEIQDHSLYSNDPNVFWES</sequence>
<protein>
    <submittedName>
        <fullName evidence="2">Uncharacterized protein</fullName>
    </submittedName>
</protein>
<dbReference type="AlphaFoldDB" id="A0A438IHL4"/>
<accession>A0A438IHL4</accession>
<name>A0A438IHL4_VITVI</name>
<dbReference type="PANTHER" id="PTHR31513:SF10">
    <property type="entry name" value="TYROSINE-PROTEIN KINASE EPHRIN TYPE A_B RECEPTOR-LIKE DOMAIN-CONTAINING PROTEIN"/>
    <property type="match status" value="1"/>
</dbReference>
<dbReference type="Proteomes" id="UP000288805">
    <property type="component" value="Unassembled WGS sequence"/>
</dbReference>
<keyword evidence="1" id="KW-1133">Transmembrane helix</keyword>
<reference evidence="2 3" key="1">
    <citation type="journal article" date="2018" name="PLoS Genet.">
        <title>Population sequencing reveals clonal diversity and ancestral inbreeding in the grapevine cultivar Chardonnay.</title>
        <authorList>
            <person name="Roach M.J."/>
            <person name="Johnson D.L."/>
            <person name="Bohlmann J."/>
            <person name="van Vuuren H.J."/>
            <person name="Jones S.J."/>
            <person name="Pretorius I.S."/>
            <person name="Schmidt S.A."/>
            <person name="Borneman A.R."/>
        </authorList>
    </citation>
    <scope>NUCLEOTIDE SEQUENCE [LARGE SCALE GENOMIC DNA]</scope>
    <source>
        <strain evidence="3">cv. Chardonnay</strain>
        <tissue evidence="2">Leaf</tissue>
    </source>
</reference>
<feature type="transmembrane region" description="Helical" evidence="1">
    <location>
        <begin position="191"/>
        <end position="218"/>
    </location>
</feature>
<dbReference type="PANTHER" id="PTHR31513">
    <property type="entry name" value="EPHRIN TYPE-B RECEPTOR"/>
    <property type="match status" value="1"/>
</dbReference>